<reference evidence="3" key="1">
    <citation type="submission" date="2016-05" db="EMBL/GenBank/DDBJ databases">
        <title>Paenibacillus oryzae. sp. nov., isolated from the rice root.</title>
        <authorList>
            <person name="Zhang J."/>
            <person name="Zhang X."/>
        </authorList>
    </citation>
    <scope>NUCLEOTIDE SEQUENCE [LARGE SCALE GENOMIC DNA]</scope>
    <source>
        <strain evidence="3">KCTC13222</strain>
    </source>
</reference>
<dbReference type="Proteomes" id="UP000093309">
    <property type="component" value="Unassembled WGS sequence"/>
</dbReference>
<dbReference type="EMBL" id="LYPC01000023">
    <property type="protein sequence ID" value="OCT13333.1"/>
    <property type="molecule type" value="Genomic_DNA"/>
</dbReference>
<organism evidence="2 3">
    <name type="scientific">Paenibacillus pectinilyticus</name>
    <dbReference type="NCBI Taxonomy" id="512399"/>
    <lineage>
        <taxon>Bacteria</taxon>
        <taxon>Bacillati</taxon>
        <taxon>Bacillota</taxon>
        <taxon>Bacilli</taxon>
        <taxon>Bacillales</taxon>
        <taxon>Paenibacillaceae</taxon>
        <taxon>Paenibacillus</taxon>
    </lineage>
</organism>
<protein>
    <submittedName>
        <fullName evidence="2">Uncharacterized protein</fullName>
    </submittedName>
</protein>
<name>A0A1C0ZYX3_9BACL</name>
<feature type="coiled-coil region" evidence="1">
    <location>
        <begin position="8"/>
        <end position="56"/>
    </location>
</feature>
<dbReference type="STRING" id="512399.A8709_03505"/>
<proteinExistence type="predicted"/>
<sequence>MEEDAAAREALRLKLIEAEVSLKLAEEEYEQFREQLKRYEDTIKEQKETIRVIKANTGLHLQ</sequence>
<evidence type="ECO:0000313" key="3">
    <source>
        <dbReference type="Proteomes" id="UP000093309"/>
    </source>
</evidence>
<accession>A0A1C0ZYX3</accession>
<evidence type="ECO:0000256" key="1">
    <source>
        <dbReference type="SAM" id="Coils"/>
    </source>
</evidence>
<dbReference type="AlphaFoldDB" id="A0A1C0ZYX3"/>
<comment type="caution">
    <text evidence="2">The sequence shown here is derived from an EMBL/GenBank/DDBJ whole genome shotgun (WGS) entry which is preliminary data.</text>
</comment>
<gene>
    <name evidence="2" type="ORF">A8709_03505</name>
</gene>
<keyword evidence="1" id="KW-0175">Coiled coil</keyword>
<dbReference type="RefSeq" id="WP_065854186.1">
    <property type="nucleotide sequence ID" value="NZ_LYPC01000023.1"/>
</dbReference>
<keyword evidence="3" id="KW-1185">Reference proteome</keyword>
<evidence type="ECO:0000313" key="2">
    <source>
        <dbReference type="EMBL" id="OCT13333.1"/>
    </source>
</evidence>